<dbReference type="InterPro" id="IPR002528">
    <property type="entry name" value="MATE_fam"/>
</dbReference>
<dbReference type="AlphaFoldDB" id="A0AAD3DFG9"/>
<dbReference type="PANTHER" id="PTHR11206">
    <property type="entry name" value="MULTIDRUG RESISTANCE PROTEIN"/>
    <property type="match status" value="1"/>
</dbReference>
<dbReference type="GO" id="GO:0042910">
    <property type="term" value="F:xenobiotic transmembrane transporter activity"/>
    <property type="evidence" value="ECO:0007669"/>
    <property type="project" value="InterPro"/>
</dbReference>
<organism evidence="2 3">
    <name type="scientific">Astrephomene gubernaculifera</name>
    <dbReference type="NCBI Taxonomy" id="47775"/>
    <lineage>
        <taxon>Eukaryota</taxon>
        <taxon>Viridiplantae</taxon>
        <taxon>Chlorophyta</taxon>
        <taxon>core chlorophytes</taxon>
        <taxon>Chlorophyceae</taxon>
        <taxon>CS clade</taxon>
        <taxon>Chlamydomonadales</taxon>
        <taxon>Astrephomenaceae</taxon>
        <taxon>Astrephomene</taxon>
    </lineage>
</organism>
<evidence type="ECO:0000313" key="2">
    <source>
        <dbReference type="EMBL" id="GFR40825.1"/>
    </source>
</evidence>
<keyword evidence="3" id="KW-1185">Reference proteome</keyword>
<reference evidence="2 3" key="1">
    <citation type="journal article" date="2021" name="Sci. Rep.">
        <title>Genome sequencing of the multicellular alga Astrephomene provides insights into convergent evolution of germ-soma differentiation.</title>
        <authorList>
            <person name="Yamashita S."/>
            <person name="Yamamoto K."/>
            <person name="Matsuzaki R."/>
            <person name="Suzuki S."/>
            <person name="Yamaguchi H."/>
            <person name="Hirooka S."/>
            <person name="Minakuchi Y."/>
            <person name="Miyagishima S."/>
            <person name="Kawachi M."/>
            <person name="Toyoda A."/>
            <person name="Nozaki H."/>
        </authorList>
    </citation>
    <scope>NUCLEOTIDE SEQUENCE [LARGE SCALE GENOMIC DNA]</scope>
    <source>
        <strain evidence="2 3">NIES-4017</strain>
    </source>
</reference>
<dbReference type="GO" id="GO:0015297">
    <property type="term" value="F:antiporter activity"/>
    <property type="evidence" value="ECO:0007669"/>
    <property type="project" value="InterPro"/>
</dbReference>
<name>A0AAD3DFG9_9CHLO</name>
<sequence length="114" mass="11734">FFCPDPRVAALTAALLPITAVNAIADGLNCVLSGTLRACGRQALGARLQLLSFWVCGLPAAYAAAFGAGLGVQGLVAAVGACSFAQCLIVGVTISRWDWQAQVRNSRALLSSLQ</sequence>
<dbReference type="Pfam" id="PF01554">
    <property type="entry name" value="MatE"/>
    <property type="match status" value="1"/>
</dbReference>
<proteinExistence type="inferred from homology"/>
<feature type="non-terminal residue" evidence="2">
    <location>
        <position position="1"/>
    </location>
</feature>
<dbReference type="Proteomes" id="UP001054857">
    <property type="component" value="Unassembled WGS sequence"/>
</dbReference>
<comment type="similarity">
    <text evidence="1">Belongs to the multi antimicrobial extrusion (MATE) (TC 2.A.66.1) family.</text>
</comment>
<comment type="caution">
    <text evidence="2">The sequence shown here is derived from an EMBL/GenBank/DDBJ whole genome shotgun (WGS) entry which is preliminary data.</text>
</comment>
<gene>
    <name evidence="2" type="ORF">Agub_g1300</name>
</gene>
<dbReference type="EMBL" id="BMAR01000001">
    <property type="protein sequence ID" value="GFR40825.1"/>
    <property type="molecule type" value="Genomic_DNA"/>
</dbReference>
<dbReference type="GO" id="GO:0016020">
    <property type="term" value="C:membrane"/>
    <property type="evidence" value="ECO:0007669"/>
    <property type="project" value="InterPro"/>
</dbReference>
<accession>A0AAD3DFG9</accession>
<protein>
    <recommendedName>
        <fullName evidence="4">Protein DETOXIFICATION</fullName>
    </recommendedName>
</protein>
<evidence type="ECO:0008006" key="4">
    <source>
        <dbReference type="Google" id="ProtNLM"/>
    </source>
</evidence>
<evidence type="ECO:0000256" key="1">
    <source>
        <dbReference type="ARBA" id="ARBA00010199"/>
    </source>
</evidence>
<evidence type="ECO:0000313" key="3">
    <source>
        <dbReference type="Proteomes" id="UP001054857"/>
    </source>
</evidence>